<gene>
    <name evidence="2" type="ORF">URODEC1_LOCUS20004</name>
    <name evidence="3" type="ORF">URODEC1_LOCUS24941</name>
</gene>
<dbReference type="PANTHER" id="PTHR33257">
    <property type="entry name" value="OS05G0165500 PROTEIN"/>
    <property type="match status" value="1"/>
</dbReference>
<evidence type="ECO:0000313" key="3">
    <source>
        <dbReference type="EMBL" id="CAL4928033.1"/>
    </source>
</evidence>
<reference evidence="2 4" key="1">
    <citation type="submission" date="2024-10" db="EMBL/GenBank/DDBJ databases">
        <authorList>
            <person name="Ryan C."/>
        </authorList>
    </citation>
    <scope>NUCLEOTIDE SEQUENCE [LARGE SCALE GENOMIC DNA]</scope>
</reference>
<dbReference type="EMBL" id="OZ075123">
    <property type="protein sequence ID" value="CAL4919755.1"/>
    <property type="molecule type" value="Genomic_DNA"/>
</dbReference>
<dbReference type="Proteomes" id="UP001497457">
    <property type="component" value="Chromosome 13rd"/>
</dbReference>
<dbReference type="PANTHER" id="PTHR33257:SF20">
    <property type="entry name" value="LEGUME LECTIN DOMAIN-CONTAINING PROTEIN"/>
    <property type="match status" value="1"/>
</dbReference>
<dbReference type="Proteomes" id="UP001497457">
    <property type="component" value="Chromosome 14rd"/>
</dbReference>
<evidence type="ECO:0000313" key="2">
    <source>
        <dbReference type="EMBL" id="CAL4919755.1"/>
    </source>
</evidence>
<name>A0ABC8X2R9_9POAL</name>
<dbReference type="InterPro" id="IPR007789">
    <property type="entry name" value="DUF688"/>
</dbReference>
<accession>A0ABC8X2R9</accession>
<dbReference type="AlphaFoldDB" id="A0ABC8X2R9"/>
<feature type="region of interest" description="Disordered" evidence="1">
    <location>
        <begin position="86"/>
        <end position="121"/>
    </location>
</feature>
<evidence type="ECO:0000313" key="4">
    <source>
        <dbReference type="Proteomes" id="UP001497457"/>
    </source>
</evidence>
<dbReference type="Pfam" id="PF05097">
    <property type="entry name" value="DUF688"/>
    <property type="match status" value="1"/>
</dbReference>
<proteinExistence type="predicted"/>
<organism evidence="2 4">
    <name type="scientific">Urochloa decumbens</name>
    <dbReference type="NCBI Taxonomy" id="240449"/>
    <lineage>
        <taxon>Eukaryota</taxon>
        <taxon>Viridiplantae</taxon>
        <taxon>Streptophyta</taxon>
        <taxon>Embryophyta</taxon>
        <taxon>Tracheophyta</taxon>
        <taxon>Spermatophyta</taxon>
        <taxon>Magnoliopsida</taxon>
        <taxon>Liliopsida</taxon>
        <taxon>Poales</taxon>
        <taxon>Poaceae</taxon>
        <taxon>PACMAD clade</taxon>
        <taxon>Panicoideae</taxon>
        <taxon>Panicodae</taxon>
        <taxon>Paniceae</taxon>
        <taxon>Melinidinae</taxon>
        <taxon>Urochloa</taxon>
    </lineage>
</organism>
<sequence>MDYKQLALRRPISSRRSGSVGGEVVAAAMERSSLATASFRVYMYYGLRAGAVPFLWESTPGTPKTAAAAATASVAPAEMVAATDAAGAGGLPPISPPPSYHSSQLNKMGSRRCRARSPCPAGCGLSALLAALGVRRRSRRRPASQSQL</sequence>
<dbReference type="EMBL" id="OZ075124">
    <property type="protein sequence ID" value="CAL4928033.1"/>
    <property type="molecule type" value="Genomic_DNA"/>
</dbReference>
<evidence type="ECO:0000256" key="1">
    <source>
        <dbReference type="SAM" id="MobiDB-lite"/>
    </source>
</evidence>
<protein>
    <submittedName>
        <fullName evidence="2">Uncharacterized protein</fullName>
    </submittedName>
</protein>
<keyword evidence="4" id="KW-1185">Reference proteome</keyword>